<organism evidence="2 3">
    <name type="scientific">Halobaculum halobium</name>
    <dbReference type="NCBI Taxonomy" id="3032281"/>
    <lineage>
        <taxon>Archaea</taxon>
        <taxon>Methanobacteriati</taxon>
        <taxon>Methanobacteriota</taxon>
        <taxon>Stenosarchaea group</taxon>
        <taxon>Halobacteria</taxon>
        <taxon>Halobacteriales</taxon>
        <taxon>Haloferacaceae</taxon>
        <taxon>Halobaculum</taxon>
    </lineage>
</organism>
<proteinExistence type="predicted"/>
<evidence type="ECO:0000256" key="1">
    <source>
        <dbReference type="SAM" id="MobiDB-lite"/>
    </source>
</evidence>
<feature type="compositionally biased region" description="Low complexity" evidence="1">
    <location>
        <begin position="98"/>
        <end position="112"/>
    </location>
</feature>
<dbReference type="AlphaFoldDB" id="A0ABD5T8Q6"/>
<dbReference type="Proteomes" id="UP001596443">
    <property type="component" value="Unassembled WGS sequence"/>
</dbReference>
<feature type="compositionally biased region" description="Gly residues" evidence="1">
    <location>
        <begin position="123"/>
        <end position="138"/>
    </location>
</feature>
<sequence>MTGTTDDPDPGGPVGRGSDSTLSAALAELDDGCCVLVTGDVSDEAYRVASSRYFGAPQRRRQRVLALTTGGSESADPWLPDGVDTADDDAAVVRLDGAVRDPVAASDSDGPGPDAGPDRFDLDGGGPGGGDSTAGDGTGASDHETADGEPAAVREALLDAIEEVDTEPPNRLGLRVGVFRVDMLCATLGSDATQSLLGDVSQTTRDRGGMAHFHLPRPTDGDPRSDPVVSEFVDLLGDDLDVIVELRCRESTAAPEERWHIIDWGTTEWNALR</sequence>
<dbReference type="GeneID" id="81208819"/>
<dbReference type="EMBL" id="JBHSWX010000012">
    <property type="protein sequence ID" value="MFC6785762.1"/>
    <property type="molecule type" value="Genomic_DNA"/>
</dbReference>
<accession>A0ABD5T8Q6</accession>
<feature type="region of interest" description="Disordered" evidence="1">
    <location>
        <begin position="98"/>
        <end position="149"/>
    </location>
</feature>
<comment type="caution">
    <text evidence="2">The sequence shown here is derived from an EMBL/GenBank/DDBJ whole genome shotgun (WGS) entry which is preliminary data.</text>
</comment>
<gene>
    <name evidence="2" type="ORF">ACFQFD_07185</name>
</gene>
<evidence type="ECO:0000313" key="2">
    <source>
        <dbReference type="EMBL" id="MFC6785762.1"/>
    </source>
</evidence>
<dbReference type="RefSeq" id="WP_284062593.1">
    <property type="nucleotide sequence ID" value="NZ_CP126158.1"/>
</dbReference>
<dbReference type="Pfam" id="PF24336">
    <property type="entry name" value="DUF7504"/>
    <property type="match status" value="1"/>
</dbReference>
<evidence type="ECO:0000313" key="3">
    <source>
        <dbReference type="Proteomes" id="UP001596443"/>
    </source>
</evidence>
<name>A0ABD5T8Q6_9EURY</name>
<protein>
    <submittedName>
        <fullName evidence="2">Uncharacterized protein</fullName>
    </submittedName>
</protein>
<keyword evidence="3" id="KW-1185">Reference proteome</keyword>
<feature type="region of interest" description="Disordered" evidence="1">
    <location>
        <begin position="1"/>
        <end position="20"/>
    </location>
</feature>
<reference evidence="2 3" key="1">
    <citation type="journal article" date="2019" name="Int. J. Syst. Evol. Microbiol.">
        <title>The Global Catalogue of Microorganisms (GCM) 10K type strain sequencing project: providing services to taxonomists for standard genome sequencing and annotation.</title>
        <authorList>
            <consortium name="The Broad Institute Genomics Platform"/>
            <consortium name="The Broad Institute Genome Sequencing Center for Infectious Disease"/>
            <person name="Wu L."/>
            <person name="Ma J."/>
        </authorList>
    </citation>
    <scope>NUCLEOTIDE SEQUENCE [LARGE SCALE GENOMIC DNA]</scope>
    <source>
        <strain evidence="2 3">SYNS20</strain>
    </source>
</reference>
<dbReference type="InterPro" id="IPR055927">
    <property type="entry name" value="DUF7504"/>
</dbReference>